<dbReference type="AlphaFoldDB" id="A0A0H2XZJ9"/>
<keyword evidence="4" id="KW-0175">Coiled coil</keyword>
<dbReference type="PANTHER" id="PTHR43537:SF41">
    <property type="entry name" value="TRANSCRIPTIONAL REGULATORY PROTEIN"/>
    <property type="match status" value="1"/>
</dbReference>
<dbReference type="CDD" id="cd07377">
    <property type="entry name" value="WHTH_GntR"/>
    <property type="match status" value="1"/>
</dbReference>
<dbReference type="InterPro" id="IPR036388">
    <property type="entry name" value="WH-like_DNA-bd_sf"/>
</dbReference>
<organism evidence="6">
    <name type="scientific">Burkholderia orbicola (strain AU 1054)</name>
    <dbReference type="NCBI Taxonomy" id="331271"/>
    <lineage>
        <taxon>Bacteria</taxon>
        <taxon>Pseudomonadati</taxon>
        <taxon>Pseudomonadota</taxon>
        <taxon>Betaproteobacteria</taxon>
        <taxon>Burkholderiales</taxon>
        <taxon>Burkholderiaceae</taxon>
        <taxon>Burkholderia</taxon>
        <taxon>Burkholderia cepacia complex</taxon>
        <taxon>Burkholderia orbicola</taxon>
    </lineage>
</organism>
<keyword evidence="3" id="KW-0804">Transcription</keyword>
<dbReference type="InterPro" id="IPR011711">
    <property type="entry name" value="GntR_C"/>
</dbReference>
<dbReference type="Pfam" id="PF00392">
    <property type="entry name" value="GntR"/>
    <property type="match status" value="1"/>
</dbReference>
<dbReference type="InterPro" id="IPR000524">
    <property type="entry name" value="Tscrpt_reg_HTH_GntR"/>
</dbReference>
<feature type="domain" description="HTH gntR-type" evidence="5">
    <location>
        <begin position="12"/>
        <end position="79"/>
    </location>
</feature>
<name>A0A0H2XZJ9_BURO1</name>
<dbReference type="GO" id="GO:0043565">
    <property type="term" value="F:sequence-specific DNA binding"/>
    <property type="evidence" value="ECO:0007669"/>
    <property type="project" value="InterPro"/>
</dbReference>
<keyword evidence="1" id="KW-0805">Transcription regulation</keyword>
<evidence type="ECO:0000256" key="1">
    <source>
        <dbReference type="ARBA" id="ARBA00023015"/>
    </source>
</evidence>
<proteinExistence type="predicted"/>
<evidence type="ECO:0000256" key="2">
    <source>
        <dbReference type="ARBA" id="ARBA00023125"/>
    </source>
</evidence>
<dbReference type="HOGENOM" id="CLU_017584_5_4_4"/>
<dbReference type="PRINTS" id="PR00033">
    <property type="entry name" value="HTHASNC"/>
</dbReference>
<evidence type="ECO:0000256" key="3">
    <source>
        <dbReference type="ARBA" id="ARBA00023163"/>
    </source>
</evidence>
<dbReference type="Gene3D" id="1.10.10.10">
    <property type="entry name" value="Winged helix-like DNA-binding domain superfamily/Winged helix DNA-binding domain"/>
    <property type="match status" value="1"/>
</dbReference>
<feature type="coiled-coil region" evidence="4">
    <location>
        <begin position="147"/>
        <end position="174"/>
    </location>
</feature>
<evidence type="ECO:0000259" key="5">
    <source>
        <dbReference type="PROSITE" id="PS50949"/>
    </source>
</evidence>
<evidence type="ECO:0000313" key="6">
    <source>
        <dbReference type="EMBL" id="ABF80086.1"/>
    </source>
</evidence>
<dbReference type="SMART" id="SM00895">
    <property type="entry name" value="FCD"/>
    <property type="match status" value="1"/>
</dbReference>
<dbReference type="PRINTS" id="PR00035">
    <property type="entry name" value="HTHGNTR"/>
</dbReference>
<dbReference type="SMART" id="SM00345">
    <property type="entry name" value="HTH_GNTR"/>
    <property type="match status" value="1"/>
</dbReference>
<dbReference type="Gene3D" id="1.20.120.530">
    <property type="entry name" value="GntR ligand-binding domain-like"/>
    <property type="match status" value="1"/>
</dbReference>
<dbReference type="InterPro" id="IPR036390">
    <property type="entry name" value="WH_DNA-bd_sf"/>
</dbReference>
<dbReference type="SUPFAM" id="SSF46785">
    <property type="entry name" value="Winged helix' DNA-binding domain"/>
    <property type="match status" value="1"/>
</dbReference>
<reference evidence="6" key="1">
    <citation type="submission" date="2006-05" db="EMBL/GenBank/DDBJ databases">
        <title>Complete sequence of chromosome 2 of Burkholderia cenocepacia AU 1054.</title>
        <authorList>
            <consortium name="US DOE Joint Genome Institute"/>
            <person name="Copeland A."/>
            <person name="Lucas S."/>
            <person name="Lapidus A."/>
            <person name="Barry K."/>
            <person name="Detter J.C."/>
            <person name="Glavina del Rio T."/>
            <person name="Hammon N."/>
            <person name="Israni S."/>
            <person name="Dalin E."/>
            <person name="Tice H."/>
            <person name="Pitluck S."/>
            <person name="Chain P."/>
            <person name="Malfatti S."/>
            <person name="Shin M."/>
            <person name="Vergez L."/>
            <person name="Schmutz J."/>
            <person name="Larimer F."/>
            <person name="Land M."/>
            <person name="Hauser L."/>
            <person name="Kyrpides N."/>
            <person name="Lykidis A."/>
            <person name="LiPuma J.J."/>
            <person name="Konstantinidis K."/>
            <person name="Tiedje J.M."/>
            <person name="Richardson P."/>
        </authorList>
    </citation>
    <scope>NUCLEOTIDE SEQUENCE [LARGE SCALE GENOMIC DNA]</scope>
    <source>
        <strain evidence="6">AU 1054</strain>
    </source>
</reference>
<dbReference type="InterPro" id="IPR008920">
    <property type="entry name" value="TF_FadR/GntR_C"/>
</dbReference>
<dbReference type="PANTHER" id="PTHR43537">
    <property type="entry name" value="TRANSCRIPTIONAL REGULATOR, GNTR FAMILY"/>
    <property type="match status" value="1"/>
</dbReference>
<evidence type="ECO:0000256" key="4">
    <source>
        <dbReference type="SAM" id="Coils"/>
    </source>
</evidence>
<accession>A0A0H2XZJ9</accession>
<dbReference type="InterPro" id="IPR000485">
    <property type="entry name" value="AsnC-type_HTH_dom"/>
</dbReference>
<gene>
    <name evidence="6" type="ordered locus">Bcen_5212</name>
</gene>
<dbReference type="SUPFAM" id="SSF48008">
    <property type="entry name" value="GntR ligand-binding domain-like"/>
    <property type="match status" value="1"/>
</dbReference>
<dbReference type="Pfam" id="PF07729">
    <property type="entry name" value="FCD"/>
    <property type="match status" value="1"/>
</dbReference>
<keyword evidence="2" id="KW-0238">DNA-binding</keyword>
<protein>
    <submittedName>
        <fullName evidence="6">Transcriptional regulator, GntR family</fullName>
    </submittedName>
</protein>
<sequence>MTKQAGMEAKLDSTADAVAASLRDMIINGELAAGERLVERDLAERFGISRIPMREAIQRLEREGLLDIFRNRGAVVRMLSVSDVQEIYDLRVLLEGDAIYRSVKRLDDETLARAELVHRLLGDATVPRRQGELNREFHALLYSCCGNARQLKSIAELRGQVERYERLQATLLADTPSFQVEHDDILQACLERNARGARAMTVAHLDSARRIVLRLVEGG</sequence>
<dbReference type="EMBL" id="CP000379">
    <property type="protein sequence ID" value="ABF80086.1"/>
    <property type="molecule type" value="Genomic_DNA"/>
</dbReference>
<dbReference type="GO" id="GO:0003700">
    <property type="term" value="F:DNA-binding transcription factor activity"/>
    <property type="evidence" value="ECO:0007669"/>
    <property type="project" value="InterPro"/>
</dbReference>
<dbReference type="PROSITE" id="PS50949">
    <property type="entry name" value="HTH_GNTR"/>
    <property type="match status" value="1"/>
</dbReference>